<evidence type="ECO:0000259" key="2">
    <source>
        <dbReference type="Pfam" id="PF18602"/>
    </source>
</evidence>
<dbReference type="Pfam" id="PF18602">
    <property type="entry name" value="Rap1a"/>
    <property type="match status" value="1"/>
</dbReference>
<sequence length="133" mass="14507">MNKIIRHPVALAALLALAVQPMTSQALDESDFNFDTTENLLKVCGATGDSPGAREALLSCRAFIEASVQYHDAVSDKKRAKRLICYNANDTIEDGRQAFLTWGAENKGNQTLMNEMPVVGVVRALAKARPCKK</sequence>
<dbReference type="Proteomes" id="UP000592294">
    <property type="component" value="Unassembled WGS sequence"/>
</dbReference>
<dbReference type="EMBL" id="JABZEO010000004">
    <property type="protein sequence ID" value="NVZ08984.1"/>
    <property type="molecule type" value="Genomic_DNA"/>
</dbReference>
<dbReference type="InterPro" id="IPR041238">
    <property type="entry name" value="Rap1a"/>
</dbReference>
<reference evidence="3 4" key="1">
    <citation type="submission" date="2020-06" db="EMBL/GenBank/DDBJ databases">
        <title>Whole-genome sequence of Allochromatium humboldtianum DSM 21881, type strain.</title>
        <authorList>
            <person name="Kyndt J.A."/>
            <person name="Meyer T.E."/>
        </authorList>
    </citation>
    <scope>NUCLEOTIDE SEQUENCE [LARGE SCALE GENOMIC DNA]</scope>
    <source>
        <strain evidence="3 4">DSM 21881</strain>
    </source>
</reference>
<accession>A0A850R5K0</accession>
<protein>
    <recommendedName>
        <fullName evidence="2">Rap1a immunity protein domain-containing protein</fullName>
    </recommendedName>
</protein>
<comment type="caution">
    <text evidence="3">The sequence shown here is derived from an EMBL/GenBank/DDBJ whole genome shotgun (WGS) entry which is preliminary data.</text>
</comment>
<keyword evidence="4" id="KW-1185">Reference proteome</keyword>
<feature type="domain" description="Rap1a immunity protein" evidence="2">
    <location>
        <begin position="36"/>
        <end position="131"/>
    </location>
</feature>
<feature type="chain" id="PRO_5032774713" description="Rap1a immunity protein domain-containing protein" evidence="1">
    <location>
        <begin position="27"/>
        <end position="133"/>
    </location>
</feature>
<keyword evidence="1" id="KW-0732">Signal</keyword>
<evidence type="ECO:0000313" key="4">
    <source>
        <dbReference type="Proteomes" id="UP000592294"/>
    </source>
</evidence>
<proteinExistence type="predicted"/>
<evidence type="ECO:0000256" key="1">
    <source>
        <dbReference type="SAM" id="SignalP"/>
    </source>
</evidence>
<feature type="signal peptide" evidence="1">
    <location>
        <begin position="1"/>
        <end position="26"/>
    </location>
</feature>
<name>A0A850R5K0_9GAMM</name>
<dbReference type="RefSeq" id="WP_176975761.1">
    <property type="nucleotide sequence ID" value="NZ_JABZEO010000004.1"/>
</dbReference>
<gene>
    <name evidence="3" type="ORF">HW932_06890</name>
</gene>
<evidence type="ECO:0000313" key="3">
    <source>
        <dbReference type="EMBL" id="NVZ08984.1"/>
    </source>
</evidence>
<organism evidence="3 4">
    <name type="scientific">Allochromatium humboldtianum</name>
    <dbReference type="NCBI Taxonomy" id="504901"/>
    <lineage>
        <taxon>Bacteria</taxon>
        <taxon>Pseudomonadati</taxon>
        <taxon>Pseudomonadota</taxon>
        <taxon>Gammaproteobacteria</taxon>
        <taxon>Chromatiales</taxon>
        <taxon>Chromatiaceae</taxon>
        <taxon>Allochromatium</taxon>
    </lineage>
</organism>
<dbReference type="AlphaFoldDB" id="A0A850R5K0"/>